<accession>A0A937AI49</accession>
<dbReference type="PANTHER" id="PTHR37299:SF1">
    <property type="entry name" value="STAGE 0 SPORULATION PROTEIN A HOMOLOG"/>
    <property type="match status" value="1"/>
</dbReference>
<dbReference type="InterPro" id="IPR007492">
    <property type="entry name" value="LytTR_DNA-bd_dom"/>
</dbReference>
<sequence length="284" mass="32269">MSWLLKKPHPFIFNKSSVLLPAVVTFFLFLFIGPFGVADMDWSYRLLLAALFGLNGALAVIITVGGLKMIVSKSALEDQWTVGKEMLLIILVVFVICLINFGFFSFAGLADQRPADLFIQVTLKTTAISVFPVVILVLFEQFMHKRKSLQEALEITERLHQKTTIENSGADKLNFYAENEKFEISLLPEKILTLKSEGNYVEIFYLNDQVEVKKKLIRNRLKALSEILPAEQFFNSHKSYVLNKAHIESVEGNARNLNVTMSHLDFAIPVSRSKTKDFQKFLSE</sequence>
<keyword evidence="1" id="KW-0812">Transmembrane</keyword>
<dbReference type="PROSITE" id="PS50930">
    <property type="entry name" value="HTH_LYTTR"/>
    <property type="match status" value="1"/>
</dbReference>
<dbReference type="Proteomes" id="UP000642920">
    <property type="component" value="Unassembled WGS sequence"/>
</dbReference>
<protein>
    <submittedName>
        <fullName evidence="3">LytTR family transcriptional regulator</fullName>
    </submittedName>
</protein>
<dbReference type="GO" id="GO:0000156">
    <property type="term" value="F:phosphorelay response regulator activity"/>
    <property type="evidence" value="ECO:0007669"/>
    <property type="project" value="InterPro"/>
</dbReference>
<dbReference type="RefSeq" id="WP_201917205.1">
    <property type="nucleotide sequence ID" value="NZ_JAERQG010000001.1"/>
</dbReference>
<evidence type="ECO:0000313" key="3">
    <source>
        <dbReference type="EMBL" id="MBL0764023.1"/>
    </source>
</evidence>
<reference evidence="3" key="1">
    <citation type="submission" date="2021-01" db="EMBL/GenBank/DDBJ databases">
        <title>Marivirga sp. nov., isolated from intertidal surface sediments.</title>
        <authorList>
            <person name="Zhang M."/>
        </authorList>
    </citation>
    <scope>NUCLEOTIDE SEQUENCE</scope>
    <source>
        <strain evidence="3">SM1354</strain>
    </source>
</reference>
<dbReference type="Gene3D" id="2.40.50.1020">
    <property type="entry name" value="LytTr DNA-binding domain"/>
    <property type="match status" value="1"/>
</dbReference>
<dbReference type="SMART" id="SM00850">
    <property type="entry name" value="LytTR"/>
    <property type="match status" value="1"/>
</dbReference>
<dbReference type="PANTHER" id="PTHR37299">
    <property type="entry name" value="TRANSCRIPTIONAL REGULATOR-RELATED"/>
    <property type="match status" value="1"/>
</dbReference>
<feature type="transmembrane region" description="Helical" evidence="1">
    <location>
        <begin position="118"/>
        <end position="139"/>
    </location>
</feature>
<feature type="transmembrane region" description="Helical" evidence="1">
    <location>
        <begin position="12"/>
        <end position="32"/>
    </location>
</feature>
<proteinExistence type="predicted"/>
<evidence type="ECO:0000259" key="2">
    <source>
        <dbReference type="PROSITE" id="PS50930"/>
    </source>
</evidence>
<dbReference type="GO" id="GO:0003677">
    <property type="term" value="F:DNA binding"/>
    <property type="evidence" value="ECO:0007669"/>
    <property type="project" value="InterPro"/>
</dbReference>
<dbReference type="InterPro" id="IPR046947">
    <property type="entry name" value="LytR-like"/>
</dbReference>
<keyword evidence="1" id="KW-0472">Membrane</keyword>
<keyword evidence="1" id="KW-1133">Transmembrane helix</keyword>
<feature type="domain" description="HTH LytTR-type" evidence="2">
    <location>
        <begin position="184"/>
        <end position="284"/>
    </location>
</feature>
<dbReference type="EMBL" id="JAERQG010000001">
    <property type="protein sequence ID" value="MBL0764023.1"/>
    <property type="molecule type" value="Genomic_DNA"/>
</dbReference>
<keyword evidence="4" id="KW-1185">Reference proteome</keyword>
<evidence type="ECO:0000256" key="1">
    <source>
        <dbReference type="SAM" id="Phobius"/>
    </source>
</evidence>
<feature type="transmembrane region" description="Helical" evidence="1">
    <location>
        <begin position="44"/>
        <end position="67"/>
    </location>
</feature>
<gene>
    <name evidence="3" type="ORF">JKP34_02090</name>
</gene>
<comment type="caution">
    <text evidence="3">The sequence shown here is derived from an EMBL/GenBank/DDBJ whole genome shotgun (WGS) entry which is preliminary data.</text>
</comment>
<name>A0A937AI49_9BACT</name>
<dbReference type="Pfam" id="PF04397">
    <property type="entry name" value="LytTR"/>
    <property type="match status" value="1"/>
</dbReference>
<dbReference type="AlphaFoldDB" id="A0A937AI49"/>
<evidence type="ECO:0000313" key="4">
    <source>
        <dbReference type="Proteomes" id="UP000642920"/>
    </source>
</evidence>
<organism evidence="3 4">
    <name type="scientific">Marivirga atlantica</name>
    <dbReference type="NCBI Taxonomy" id="1548457"/>
    <lineage>
        <taxon>Bacteria</taxon>
        <taxon>Pseudomonadati</taxon>
        <taxon>Bacteroidota</taxon>
        <taxon>Cytophagia</taxon>
        <taxon>Cytophagales</taxon>
        <taxon>Marivirgaceae</taxon>
        <taxon>Marivirga</taxon>
    </lineage>
</organism>
<feature type="transmembrane region" description="Helical" evidence="1">
    <location>
        <begin position="87"/>
        <end position="106"/>
    </location>
</feature>